<accession>A0A5C5ZD16</accession>
<dbReference type="RefSeq" id="WP_146583493.1">
    <property type="nucleotide sequence ID" value="NZ_SJPO01000001.1"/>
</dbReference>
<keyword evidence="2" id="KW-1185">Reference proteome</keyword>
<evidence type="ECO:0000313" key="1">
    <source>
        <dbReference type="EMBL" id="TWT85212.1"/>
    </source>
</evidence>
<sequence length="125" mass="14067">MKYDLDQLCSVLSASCEKESPGTGHVQVRFADPLLKYEMAIDEQHNSISLAADPEKPIQACPLLEYYFACNEIAIGESGYGDGPAVRFMEHRESLFGTRLTMIKRHDGRWYLFANALLRHPMEGG</sequence>
<reference evidence="1 2" key="1">
    <citation type="submission" date="2019-02" db="EMBL/GenBank/DDBJ databases">
        <title>Deep-cultivation of Planctomycetes and their phenomic and genomic characterization uncovers novel biology.</title>
        <authorList>
            <person name="Wiegand S."/>
            <person name="Jogler M."/>
            <person name="Boedeker C."/>
            <person name="Pinto D."/>
            <person name="Vollmers J."/>
            <person name="Rivas-Marin E."/>
            <person name="Kohn T."/>
            <person name="Peeters S.H."/>
            <person name="Heuer A."/>
            <person name="Rast P."/>
            <person name="Oberbeckmann S."/>
            <person name="Bunk B."/>
            <person name="Jeske O."/>
            <person name="Meyerdierks A."/>
            <person name="Storesund J.E."/>
            <person name="Kallscheuer N."/>
            <person name="Luecker S."/>
            <person name="Lage O.M."/>
            <person name="Pohl T."/>
            <person name="Merkel B.J."/>
            <person name="Hornburger P."/>
            <person name="Mueller R.-W."/>
            <person name="Bruemmer F."/>
            <person name="Labrenz M."/>
            <person name="Spormann A.M."/>
            <person name="Op Den Camp H."/>
            <person name="Overmann J."/>
            <person name="Amann R."/>
            <person name="Jetten M.S.M."/>
            <person name="Mascher T."/>
            <person name="Medema M.H."/>
            <person name="Devos D.P."/>
            <person name="Kaster A.-K."/>
            <person name="Ovreas L."/>
            <person name="Rohde M."/>
            <person name="Galperin M.Y."/>
            <person name="Jogler C."/>
        </authorList>
    </citation>
    <scope>NUCLEOTIDE SEQUENCE [LARGE SCALE GENOMIC DNA]</scope>
    <source>
        <strain evidence="1 2">Pla123a</strain>
    </source>
</reference>
<dbReference type="Proteomes" id="UP000318478">
    <property type="component" value="Unassembled WGS sequence"/>
</dbReference>
<dbReference type="OrthoDB" id="271756at2"/>
<protein>
    <submittedName>
        <fullName evidence="1">Uncharacterized protein</fullName>
    </submittedName>
</protein>
<gene>
    <name evidence="1" type="ORF">Pla123a_00180</name>
</gene>
<evidence type="ECO:0000313" key="2">
    <source>
        <dbReference type="Proteomes" id="UP000318478"/>
    </source>
</evidence>
<name>A0A5C5ZD16_9BACT</name>
<proteinExistence type="predicted"/>
<organism evidence="1 2">
    <name type="scientific">Posidoniimonas polymericola</name>
    <dbReference type="NCBI Taxonomy" id="2528002"/>
    <lineage>
        <taxon>Bacteria</taxon>
        <taxon>Pseudomonadati</taxon>
        <taxon>Planctomycetota</taxon>
        <taxon>Planctomycetia</taxon>
        <taxon>Pirellulales</taxon>
        <taxon>Lacipirellulaceae</taxon>
        <taxon>Posidoniimonas</taxon>
    </lineage>
</organism>
<comment type="caution">
    <text evidence="1">The sequence shown here is derived from an EMBL/GenBank/DDBJ whole genome shotgun (WGS) entry which is preliminary data.</text>
</comment>
<dbReference type="EMBL" id="SJPO01000001">
    <property type="protein sequence ID" value="TWT85212.1"/>
    <property type="molecule type" value="Genomic_DNA"/>
</dbReference>
<dbReference type="AlphaFoldDB" id="A0A5C5ZD16"/>